<dbReference type="EMBL" id="BBQY01000008">
    <property type="protein sequence ID" value="GBH30917.1"/>
    <property type="molecule type" value="Genomic_DNA"/>
</dbReference>
<gene>
    <name evidence="2" type="ORF">MBESOW_P2173</name>
</gene>
<dbReference type="Pfam" id="PF09994">
    <property type="entry name" value="T6SS_Tle1-like_cat"/>
    <property type="match status" value="1"/>
</dbReference>
<protein>
    <recommendedName>
        <fullName evidence="1">T6SS Phospholipase effector Tle1-like catalytic domain-containing protein</fullName>
    </recommendedName>
</protein>
<dbReference type="AlphaFoldDB" id="A0A401J2Q4"/>
<organism evidence="2 3">
    <name type="scientific">Sphingobium xenophagum</name>
    <dbReference type="NCBI Taxonomy" id="121428"/>
    <lineage>
        <taxon>Bacteria</taxon>
        <taxon>Pseudomonadati</taxon>
        <taxon>Pseudomonadota</taxon>
        <taxon>Alphaproteobacteria</taxon>
        <taxon>Sphingomonadales</taxon>
        <taxon>Sphingomonadaceae</taxon>
        <taxon>Sphingobium</taxon>
    </lineage>
</organism>
<dbReference type="PANTHER" id="PTHR33840:SF1">
    <property type="entry name" value="TLE1 PHOSPHOLIPASE DOMAIN-CONTAINING PROTEIN"/>
    <property type="match status" value="1"/>
</dbReference>
<evidence type="ECO:0000313" key="3">
    <source>
        <dbReference type="Proteomes" id="UP000290975"/>
    </source>
</evidence>
<evidence type="ECO:0000313" key="2">
    <source>
        <dbReference type="EMBL" id="GBH30917.1"/>
    </source>
</evidence>
<accession>A0A401J2Q4</accession>
<name>A0A401J2Q4_SPHXE</name>
<comment type="caution">
    <text evidence="2">The sequence shown here is derived from an EMBL/GenBank/DDBJ whole genome shotgun (WGS) entry which is preliminary data.</text>
</comment>
<dbReference type="Proteomes" id="UP000290975">
    <property type="component" value="Unassembled WGS sequence"/>
</dbReference>
<dbReference type="RefSeq" id="WP_086486071.1">
    <property type="nucleotide sequence ID" value="NZ_BBQY01000008.1"/>
</dbReference>
<sequence length="388" mass="43678">MPKSIVILLDGTSNEIESDRTNILRLYGILTKDAQQLVYYDPGVGTFGAEGAWSRAWRKVHEIWGLATGWGLDHNVKEAYRFLVENYDDRKGPGGSGERDRIYIFGFSRGAYSARVLAGFIHAAGLIERRNLNLLDYVYRAYKRIGEGAKQEAFAEMRLYERILDTDRPPIRMLGLFDTVASVIESGGLGIRLKSHAFTSRNSSVETVAHAVAIDERRTMFRPKLWPADQEYWGNSFNKGAARPQDVSEVWFAGGHGDVGGGYRETQSAFGKVPLVWMIEQARRCGLKFRQQSINSVVMGEPAGSKYVRPDPLGPAHETMTLGWALLEFIPRRKAKSSSRPSIFGLSLPLFERRTIPATARLHGSVIERRDRLGHWSRNIPADYLVEE</sequence>
<dbReference type="PANTHER" id="PTHR33840">
    <property type="match status" value="1"/>
</dbReference>
<evidence type="ECO:0000259" key="1">
    <source>
        <dbReference type="Pfam" id="PF09994"/>
    </source>
</evidence>
<reference evidence="2 3" key="1">
    <citation type="submission" date="2014-12" db="EMBL/GenBank/DDBJ databases">
        <title>Whole genome sequencing of Sphingobium xenophagum OW59.</title>
        <authorList>
            <person name="Ohta Y."/>
            <person name="Nishi S."/>
            <person name="Hatada Y."/>
        </authorList>
    </citation>
    <scope>NUCLEOTIDE SEQUENCE [LARGE SCALE GENOMIC DNA]</scope>
    <source>
        <strain evidence="2 3">OW59</strain>
    </source>
</reference>
<feature type="domain" description="T6SS Phospholipase effector Tle1-like catalytic" evidence="1">
    <location>
        <begin position="3"/>
        <end position="281"/>
    </location>
</feature>
<keyword evidence="3" id="KW-1185">Reference proteome</keyword>
<dbReference type="InterPro" id="IPR018712">
    <property type="entry name" value="Tle1-like_cat"/>
</dbReference>
<proteinExistence type="predicted"/>